<dbReference type="InterPro" id="IPR045339">
    <property type="entry name" value="DUF6534"/>
</dbReference>
<dbReference type="EMBL" id="KN817585">
    <property type="protein sequence ID" value="KJA18723.1"/>
    <property type="molecule type" value="Genomic_DNA"/>
</dbReference>
<feature type="transmembrane region" description="Helical" evidence="1">
    <location>
        <begin position="117"/>
        <end position="143"/>
    </location>
</feature>
<dbReference type="Pfam" id="PF20152">
    <property type="entry name" value="DUF6534"/>
    <property type="match status" value="1"/>
</dbReference>
<sequence>MSRKALVYSLWALETLHLVLVTQDLYRIFIEGFGIYAVANDLHLLPLTIGIMGGLIGFICHVTLAYRVLQISQSRAIAGLIALLSMSSSTFAIVFGSKMFQAKTLINAVGQPQTSSLYLACGLWNGFGAACDVLIAATTIFFLSKLPSGFRKTDMLITRIIRMTIETGLITATASTASVVLYVGFRDRVADVGIFFVLPAISLAKLYSITIMATFNNRPNAVGGPPAIPDTQNTFDASHGKNHRPPIHDILIGKTVVQQVWPEDSVAMTHIEVLLPTSKSFKTDLDCSNIKAFDIDDMFVERDV</sequence>
<organism evidence="3 4">
    <name type="scientific">Hypholoma sublateritium (strain FD-334 SS-4)</name>
    <dbReference type="NCBI Taxonomy" id="945553"/>
    <lineage>
        <taxon>Eukaryota</taxon>
        <taxon>Fungi</taxon>
        <taxon>Dikarya</taxon>
        <taxon>Basidiomycota</taxon>
        <taxon>Agaricomycotina</taxon>
        <taxon>Agaricomycetes</taxon>
        <taxon>Agaricomycetidae</taxon>
        <taxon>Agaricales</taxon>
        <taxon>Agaricineae</taxon>
        <taxon>Strophariaceae</taxon>
        <taxon>Hypholoma</taxon>
    </lineage>
</organism>
<keyword evidence="1" id="KW-0812">Transmembrane</keyword>
<dbReference type="OrthoDB" id="2926608at2759"/>
<gene>
    <name evidence="3" type="ORF">HYPSUDRAFT_217979</name>
</gene>
<dbReference type="AlphaFoldDB" id="A0A0D2M6F6"/>
<name>A0A0D2M6F6_HYPSF</name>
<evidence type="ECO:0000256" key="1">
    <source>
        <dbReference type="SAM" id="Phobius"/>
    </source>
</evidence>
<feature type="transmembrane region" description="Helical" evidence="1">
    <location>
        <begin position="189"/>
        <end position="208"/>
    </location>
</feature>
<dbReference type="Proteomes" id="UP000054270">
    <property type="component" value="Unassembled WGS sequence"/>
</dbReference>
<feature type="transmembrane region" description="Helical" evidence="1">
    <location>
        <begin position="42"/>
        <end position="64"/>
    </location>
</feature>
<feature type="transmembrane region" description="Helical" evidence="1">
    <location>
        <begin position="164"/>
        <end position="183"/>
    </location>
</feature>
<dbReference type="STRING" id="945553.A0A0D2M6F6"/>
<evidence type="ECO:0000259" key="2">
    <source>
        <dbReference type="Pfam" id="PF20152"/>
    </source>
</evidence>
<protein>
    <recommendedName>
        <fullName evidence="2">DUF6534 domain-containing protein</fullName>
    </recommendedName>
</protein>
<evidence type="ECO:0000313" key="4">
    <source>
        <dbReference type="Proteomes" id="UP000054270"/>
    </source>
</evidence>
<keyword evidence="1" id="KW-1133">Transmembrane helix</keyword>
<reference evidence="4" key="1">
    <citation type="submission" date="2014-04" db="EMBL/GenBank/DDBJ databases">
        <title>Evolutionary Origins and Diversification of the Mycorrhizal Mutualists.</title>
        <authorList>
            <consortium name="DOE Joint Genome Institute"/>
            <consortium name="Mycorrhizal Genomics Consortium"/>
            <person name="Kohler A."/>
            <person name="Kuo A."/>
            <person name="Nagy L.G."/>
            <person name="Floudas D."/>
            <person name="Copeland A."/>
            <person name="Barry K.W."/>
            <person name="Cichocki N."/>
            <person name="Veneault-Fourrey C."/>
            <person name="LaButti K."/>
            <person name="Lindquist E.A."/>
            <person name="Lipzen A."/>
            <person name="Lundell T."/>
            <person name="Morin E."/>
            <person name="Murat C."/>
            <person name="Riley R."/>
            <person name="Ohm R."/>
            <person name="Sun H."/>
            <person name="Tunlid A."/>
            <person name="Henrissat B."/>
            <person name="Grigoriev I.V."/>
            <person name="Hibbett D.S."/>
            <person name="Martin F."/>
        </authorList>
    </citation>
    <scope>NUCLEOTIDE SEQUENCE [LARGE SCALE GENOMIC DNA]</scope>
    <source>
        <strain evidence="4">FD-334 SS-4</strain>
    </source>
</reference>
<proteinExistence type="predicted"/>
<keyword evidence="4" id="KW-1185">Reference proteome</keyword>
<evidence type="ECO:0000313" key="3">
    <source>
        <dbReference type="EMBL" id="KJA18723.1"/>
    </source>
</evidence>
<dbReference type="PANTHER" id="PTHR40465">
    <property type="entry name" value="CHROMOSOME 1, WHOLE GENOME SHOTGUN SEQUENCE"/>
    <property type="match status" value="1"/>
</dbReference>
<accession>A0A0D2M6F6</accession>
<keyword evidence="1" id="KW-0472">Membrane</keyword>
<feature type="domain" description="DUF6534" evidence="2">
    <location>
        <begin position="129"/>
        <end position="219"/>
    </location>
</feature>
<dbReference type="PANTHER" id="PTHR40465:SF1">
    <property type="entry name" value="DUF6534 DOMAIN-CONTAINING PROTEIN"/>
    <property type="match status" value="1"/>
</dbReference>
<feature type="transmembrane region" description="Helical" evidence="1">
    <location>
        <begin position="76"/>
        <end position="97"/>
    </location>
</feature>